<sequence length="271" mass="30120">MRLNKICFFLFSMAVVVACNRSGEKGNAESDQEKFVGKKTSSQFGGCDTSGNKGISIKLDLWEPSDSGKTAKAIRAILTKKALQRINSYGDSASLAANPQAGNSIKSAFEVFEKNYNDFKKDFPEAPGCWEVKLKGDTVFSTPKVLFYQLDHYAFTGGAHPNTFRSYHAFDAKTGAEIEMKDFISDSTALLNLVNKAFRKTEKLSAETDLEDAGYFLVNHKFVLPVAYVFTPEGILFYYNPYEIAAYARGAIHFAIPYAALDHVIDRNKVF</sequence>
<dbReference type="Pfam" id="PF11738">
    <property type="entry name" value="DUF3298"/>
    <property type="match status" value="1"/>
</dbReference>
<dbReference type="Pfam" id="PF13739">
    <property type="entry name" value="PdaC"/>
    <property type="match status" value="1"/>
</dbReference>
<gene>
    <name evidence="4" type="ORF">LXM26_04585</name>
</gene>
<evidence type="ECO:0000313" key="5">
    <source>
        <dbReference type="Proteomes" id="UP001139000"/>
    </source>
</evidence>
<dbReference type="RefSeq" id="WP_234653712.1">
    <property type="nucleotide sequence ID" value="NZ_CP094997.1"/>
</dbReference>
<evidence type="ECO:0000313" key="4">
    <source>
        <dbReference type="EMBL" id="MCF0060754.1"/>
    </source>
</evidence>
<name>A0A9X1PIJ9_9BACT</name>
<evidence type="ECO:0000259" key="3">
    <source>
        <dbReference type="Pfam" id="PF13739"/>
    </source>
</evidence>
<organism evidence="4 5">
    <name type="scientific">Dyadobacter chenwenxiniae</name>
    <dbReference type="NCBI Taxonomy" id="2906456"/>
    <lineage>
        <taxon>Bacteria</taxon>
        <taxon>Pseudomonadati</taxon>
        <taxon>Bacteroidota</taxon>
        <taxon>Cytophagia</taxon>
        <taxon>Cytophagales</taxon>
        <taxon>Spirosomataceae</taxon>
        <taxon>Dyadobacter</taxon>
    </lineage>
</organism>
<comment type="caution">
    <text evidence="4">The sequence shown here is derived from an EMBL/GenBank/DDBJ whole genome shotgun (WGS) entry which is preliminary data.</text>
</comment>
<feature type="domain" description="DUF3298" evidence="2">
    <location>
        <begin position="183"/>
        <end position="258"/>
    </location>
</feature>
<dbReference type="EMBL" id="JAJTTC010000001">
    <property type="protein sequence ID" value="MCF0060754.1"/>
    <property type="molecule type" value="Genomic_DNA"/>
</dbReference>
<proteinExistence type="predicted"/>
<keyword evidence="1" id="KW-0732">Signal</keyword>
<evidence type="ECO:0000256" key="1">
    <source>
        <dbReference type="SAM" id="SignalP"/>
    </source>
</evidence>
<dbReference type="Gene3D" id="3.90.640.20">
    <property type="entry name" value="Heat-shock cognate protein, ATPase"/>
    <property type="match status" value="1"/>
</dbReference>
<feature type="domain" description="Deacetylase PdaC" evidence="3">
    <location>
        <begin position="77"/>
        <end position="163"/>
    </location>
</feature>
<dbReference type="InterPro" id="IPR025303">
    <property type="entry name" value="PdaC"/>
</dbReference>
<accession>A0A9X1PIJ9</accession>
<dbReference type="Gene3D" id="3.30.565.40">
    <property type="entry name" value="Fervidobacterium nodosum Rt17-B1 like"/>
    <property type="match status" value="1"/>
</dbReference>
<dbReference type="Proteomes" id="UP001139000">
    <property type="component" value="Unassembled WGS sequence"/>
</dbReference>
<reference evidence="4" key="1">
    <citation type="submission" date="2021-12" db="EMBL/GenBank/DDBJ databases">
        <title>Novel species in genus Dyadobacter.</title>
        <authorList>
            <person name="Ma C."/>
        </authorList>
    </citation>
    <scope>NUCLEOTIDE SEQUENCE</scope>
    <source>
        <strain evidence="4">LJ419</strain>
    </source>
</reference>
<evidence type="ECO:0000259" key="2">
    <source>
        <dbReference type="Pfam" id="PF11738"/>
    </source>
</evidence>
<protein>
    <submittedName>
        <fullName evidence="4">DUF3298 and DUF4163 domain-containing protein</fullName>
    </submittedName>
</protein>
<feature type="chain" id="PRO_5040907531" evidence="1">
    <location>
        <begin position="19"/>
        <end position="271"/>
    </location>
</feature>
<dbReference type="AlphaFoldDB" id="A0A9X1PIJ9"/>
<dbReference type="PROSITE" id="PS51257">
    <property type="entry name" value="PROKAR_LIPOPROTEIN"/>
    <property type="match status" value="1"/>
</dbReference>
<keyword evidence="5" id="KW-1185">Reference proteome</keyword>
<dbReference type="InterPro" id="IPR021729">
    <property type="entry name" value="DUF3298"/>
</dbReference>
<dbReference type="InterPro" id="IPR037126">
    <property type="entry name" value="PdaC/RsiV-like_sf"/>
</dbReference>
<feature type="signal peptide" evidence="1">
    <location>
        <begin position="1"/>
        <end position="18"/>
    </location>
</feature>